<evidence type="ECO:0008006" key="4">
    <source>
        <dbReference type="Google" id="ProtNLM"/>
    </source>
</evidence>
<reference evidence="3" key="1">
    <citation type="journal article" date="2018" name="Front. Microbiol.">
        <title>Genome-Based Analysis Reveals the Taxonomy and Diversity of the Family Idiomarinaceae.</title>
        <authorList>
            <person name="Liu Y."/>
            <person name="Lai Q."/>
            <person name="Shao Z."/>
        </authorList>
    </citation>
    <scope>NUCLEOTIDE SEQUENCE [LARGE SCALE GENOMIC DNA]</scope>
    <source>
        <strain evidence="3">GBPy7</strain>
    </source>
</reference>
<dbReference type="Proteomes" id="UP000288395">
    <property type="component" value="Unassembled WGS sequence"/>
</dbReference>
<organism evidence="2 3">
    <name type="scientific">Aliidiomarina iranensis</name>
    <dbReference type="NCBI Taxonomy" id="1434071"/>
    <lineage>
        <taxon>Bacteria</taxon>
        <taxon>Pseudomonadati</taxon>
        <taxon>Pseudomonadota</taxon>
        <taxon>Gammaproteobacteria</taxon>
        <taxon>Alteromonadales</taxon>
        <taxon>Idiomarinaceae</taxon>
        <taxon>Aliidiomarina</taxon>
    </lineage>
</organism>
<evidence type="ECO:0000313" key="3">
    <source>
        <dbReference type="Proteomes" id="UP000288395"/>
    </source>
</evidence>
<evidence type="ECO:0000256" key="1">
    <source>
        <dbReference type="SAM" id="SignalP"/>
    </source>
</evidence>
<dbReference type="OrthoDB" id="6400847at2"/>
<keyword evidence="1" id="KW-0732">Signal</keyword>
<dbReference type="EMBL" id="PIPJ01000003">
    <property type="protein sequence ID" value="RUO21138.1"/>
    <property type="molecule type" value="Genomic_DNA"/>
</dbReference>
<gene>
    <name evidence="2" type="ORF">CWE08_05975</name>
</gene>
<accession>A0A432VX11</accession>
<dbReference type="RefSeq" id="WP_126766709.1">
    <property type="nucleotide sequence ID" value="NZ_PIPJ01000003.1"/>
</dbReference>
<name>A0A432VX11_9GAMM</name>
<proteinExistence type="predicted"/>
<feature type="signal peptide" evidence="1">
    <location>
        <begin position="1"/>
        <end position="23"/>
    </location>
</feature>
<feature type="chain" id="PRO_5019375945" description="Type IV pilus biogenesis protein PilP" evidence="1">
    <location>
        <begin position="24"/>
        <end position="173"/>
    </location>
</feature>
<dbReference type="AlphaFoldDB" id="A0A432VX11"/>
<evidence type="ECO:0000313" key="2">
    <source>
        <dbReference type="EMBL" id="RUO21138.1"/>
    </source>
</evidence>
<sequence length="173" mass="19547">MKFRVFMSLIAVIAITNSGFSYAKSSSEEKVEIKPILNAEEVNQHQQLALSLRNQKLLEQQAESRAKQLLFQLQAAEAWAAIQRLGVKVNAVSNTEVEGTTVAEIYSAEREEVSGYRILAMIKQGDQWIAKIGNDHQVFTVHDGREFKPGVEARIQRNRVRLIGKGWQHEIAM</sequence>
<comment type="caution">
    <text evidence="2">The sequence shown here is derived from an EMBL/GenBank/DDBJ whole genome shotgun (WGS) entry which is preliminary data.</text>
</comment>
<keyword evidence="3" id="KW-1185">Reference proteome</keyword>
<protein>
    <recommendedName>
        <fullName evidence="4">Type IV pilus biogenesis protein PilP</fullName>
    </recommendedName>
</protein>